<reference evidence="2" key="1">
    <citation type="journal article" date="2014" name="Nat. Commun.">
        <title>Multiple recent horizontal transfers of a large genomic region in cheese making fungi.</title>
        <authorList>
            <person name="Cheeseman K."/>
            <person name="Ropars J."/>
            <person name="Renault P."/>
            <person name="Dupont J."/>
            <person name="Gouzy J."/>
            <person name="Branca A."/>
            <person name="Abraham A.L."/>
            <person name="Ceppi M."/>
            <person name="Conseiller E."/>
            <person name="Debuchy R."/>
            <person name="Malagnac F."/>
            <person name="Goarin A."/>
            <person name="Silar P."/>
            <person name="Lacoste S."/>
            <person name="Sallet E."/>
            <person name="Bensimon A."/>
            <person name="Giraud T."/>
            <person name="Brygoo Y."/>
        </authorList>
    </citation>
    <scope>NUCLEOTIDE SEQUENCE [LARGE SCALE GENOMIC DNA]</scope>
    <source>
        <strain evidence="2">FM164</strain>
    </source>
</reference>
<feature type="compositionally biased region" description="Low complexity" evidence="1">
    <location>
        <begin position="20"/>
        <end position="34"/>
    </location>
</feature>
<protein>
    <submittedName>
        <fullName evidence="2">Genomic scaffold, ProqFM164S02</fullName>
    </submittedName>
</protein>
<proteinExistence type="predicted"/>
<name>W6Q5Z0_PENRF</name>
<keyword evidence="3" id="KW-1185">Reference proteome</keyword>
<dbReference type="AlphaFoldDB" id="W6Q5Z0"/>
<accession>W6Q5Z0</accession>
<feature type="region of interest" description="Disordered" evidence="1">
    <location>
        <begin position="15"/>
        <end position="49"/>
    </location>
</feature>
<organism evidence="2 3">
    <name type="scientific">Penicillium roqueforti (strain FM164)</name>
    <dbReference type="NCBI Taxonomy" id="1365484"/>
    <lineage>
        <taxon>Eukaryota</taxon>
        <taxon>Fungi</taxon>
        <taxon>Dikarya</taxon>
        <taxon>Ascomycota</taxon>
        <taxon>Pezizomycotina</taxon>
        <taxon>Eurotiomycetes</taxon>
        <taxon>Eurotiomycetidae</taxon>
        <taxon>Eurotiales</taxon>
        <taxon>Aspergillaceae</taxon>
        <taxon>Penicillium</taxon>
    </lineage>
</organism>
<dbReference type="OMA" id="GSYCEKW"/>
<dbReference type="OrthoDB" id="4158501at2759"/>
<evidence type="ECO:0000313" key="2">
    <source>
        <dbReference type="EMBL" id="CDM31730.1"/>
    </source>
</evidence>
<dbReference type="Proteomes" id="UP000030686">
    <property type="component" value="Unassembled WGS sequence"/>
</dbReference>
<evidence type="ECO:0000313" key="3">
    <source>
        <dbReference type="Proteomes" id="UP000030686"/>
    </source>
</evidence>
<gene>
    <name evidence="2" type="ORF">PROQFM164_S02g001881</name>
</gene>
<sequence length="646" mass="72728">MVNNHKPGIWGAALGKLRKTSQSSQSSQSATQATREQETPRALAQDKQLVYPRFQRPVSDDAPVYSEFMFPPTPLPTVPMADNANLDPLAMASTISMARLNALKSGKDLDLFIQRGKNCIDAYAQATKAIMEEACARVKDGEAPPHEEIERMKERFYKYCQSIVEEALSIVSDGTDHPRKAEAPSSLTMPSMISSTSATISEGRTPFEFGSLVDRSGFSETLLASSGQRRLRLYTVSSDDWVMVPSVPSPTTPTKLVVPENMDPVEESIHLGVIVRIFGKLYTMSKMMEIILLYYGAEPDNYQTGLPYWIRRSEQNIRSQKIAVLVDTVENLYYALYARITIELACIELCGSYPVDTSALRVEMPFLMPEADHLYRIVLAFKEVLDSPEICAILRTDIIAYFQQGYINQIMKKKSQNEVPFFDPLGYRPFAMRTVSYRQGAYCQKWKGLIPFFDLIPAETMAVMSEKYLTMTPVSIPPDDVPFEELPWIPLEDVPTTVWDTDVVKDNRLSDTAKGLGTTIGELRRTESIPRLYNLARRRKCICNSICGCSWECTDKNRRDCPCAERHVRIMATKRGLAYRRNLPAPAFPATASTTARMFFEGLAELKRDVKAADIANVLNHAFELFSLLIAREREMTSRGGSQESF</sequence>
<dbReference type="EMBL" id="HG792016">
    <property type="protein sequence ID" value="CDM31730.1"/>
    <property type="molecule type" value="Genomic_DNA"/>
</dbReference>
<evidence type="ECO:0000256" key="1">
    <source>
        <dbReference type="SAM" id="MobiDB-lite"/>
    </source>
</evidence>